<dbReference type="PANTHER" id="PTHR34473:SF2">
    <property type="entry name" value="UPF0699 TRANSMEMBRANE PROTEIN YDBT"/>
    <property type="match status" value="1"/>
</dbReference>
<name>A0ABY5AK30_9ACTO</name>
<feature type="transmembrane region" description="Helical" evidence="1">
    <location>
        <begin position="68"/>
        <end position="89"/>
    </location>
</feature>
<keyword evidence="1" id="KW-0812">Transmembrane</keyword>
<evidence type="ECO:0000256" key="1">
    <source>
        <dbReference type="SAM" id="Phobius"/>
    </source>
</evidence>
<feature type="domain" description="YdbS-like PH" evidence="2">
    <location>
        <begin position="403"/>
        <end position="449"/>
    </location>
</feature>
<dbReference type="Proteomes" id="UP001056109">
    <property type="component" value="Chromosome"/>
</dbReference>
<dbReference type="InterPro" id="IPR005182">
    <property type="entry name" value="YdbS-like_PH"/>
</dbReference>
<evidence type="ECO:0000259" key="2">
    <source>
        <dbReference type="Pfam" id="PF03703"/>
    </source>
</evidence>
<feature type="transmembrane region" description="Helical" evidence="1">
    <location>
        <begin position="248"/>
        <end position="267"/>
    </location>
</feature>
<dbReference type="Pfam" id="PF03703">
    <property type="entry name" value="bPH_2"/>
    <property type="match status" value="3"/>
</dbReference>
<proteinExistence type="predicted"/>
<keyword evidence="1" id="KW-1133">Transmembrane helix</keyword>
<dbReference type="RefSeq" id="WP_252673486.1">
    <property type="nucleotide sequence ID" value="NZ_CP099547.1"/>
</dbReference>
<gene>
    <name evidence="3" type="ORF">NG665_01085</name>
</gene>
<feature type="domain" description="YdbS-like PH" evidence="2">
    <location>
        <begin position="89"/>
        <end position="167"/>
    </location>
</feature>
<dbReference type="InterPro" id="IPR014529">
    <property type="entry name" value="UCP026631"/>
</dbReference>
<dbReference type="PIRSF" id="PIRSF026631">
    <property type="entry name" value="UCP026631"/>
    <property type="match status" value="1"/>
</dbReference>
<protein>
    <submittedName>
        <fullName evidence="3">PH domain-containing protein</fullName>
    </submittedName>
</protein>
<sequence length="512" mass="56663">MADKKALGENSVPVGAWRKFHKVTPVADAGTFWFGIISIAVIIVVQSIEDFINVLGFFVQLLTGFRLAMGLLVLLGVSAVFVGIGAVMWRHKSYAVVASGIHYRGGVVIKKYQHVRWDRIQSVEVEQKLFGRIFGFGSVKVEAAGFGEEPVDLGLLKVDQCHQLRTEILTGLARVREKPAEHSSDRAPVLSDGDSRVMADSSTDTEHLIYQLSTSRLVFSTVLTGHALFALAGLVAAGIWQFVFDNGLSIAFLFIILGSVFSSISYISTSYGTKLFVASTGLKSRHGLTKLVTRSLPPTRIHAVSIKQPLLWRRFDWWQIRVTVAGDSLKEAANDGNIGALVPCASREEVLAVVATIFPTLGSDNDAVLMNELMYRRGDSQYLHTPPRRARWIDPIAGTVGAYFANTEVFAIRRGRFWRQVQLIFQDHTQSTSLNQGPIQRFFGLASIGTHVLPGPCDGYVKNFDVDQMRELLIYENELTKQARAVEVSESIDEWKRRLGLIGADHRDDAGE</sequence>
<keyword evidence="4" id="KW-1185">Reference proteome</keyword>
<feature type="transmembrane region" description="Helical" evidence="1">
    <location>
        <begin position="26"/>
        <end position="48"/>
    </location>
</feature>
<feature type="transmembrane region" description="Helical" evidence="1">
    <location>
        <begin position="217"/>
        <end position="242"/>
    </location>
</feature>
<dbReference type="PANTHER" id="PTHR34473">
    <property type="entry name" value="UPF0699 TRANSMEMBRANE PROTEIN YDBS"/>
    <property type="match status" value="1"/>
</dbReference>
<evidence type="ECO:0000313" key="3">
    <source>
        <dbReference type="EMBL" id="USR79619.1"/>
    </source>
</evidence>
<organism evidence="3 4">
    <name type="scientific">Arcanobacterium pinnipediorum</name>
    <dbReference type="NCBI Taxonomy" id="1503041"/>
    <lineage>
        <taxon>Bacteria</taxon>
        <taxon>Bacillati</taxon>
        <taxon>Actinomycetota</taxon>
        <taxon>Actinomycetes</taxon>
        <taxon>Actinomycetales</taxon>
        <taxon>Actinomycetaceae</taxon>
        <taxon>Arcanobacterium</taxon>
    </lineage>
</organism>
<keyword evidence="1" id="KW-0472">Membrane</keyword>
<dbReference type="EMBL" id="CP099547">
    <property type="protein sequence ID" value="USR79619.1"/>
    <property type="molecule type" value="Genomic_DNA"/>
</dbReference>
<feature type="domain" description="YdbS-like PH" evidence="2">
    <location>
        <begin position="273"/>
        <end position="340"/>
    </location>
</feature>
<accession>A0ABY5AK30</accession>
<reference evidence="3" key="1">
    <citation type="submission" date="2022-06" db="EMBL/GenBank/DDBJ databases">
        <title>Complete Genome Sequence of Arcanobacterium pinnipediorum strain DSM 28752 isolated from a harbour seal.</title>
        <authorList>
            <person name="Borowiak M."/>
            <person name="Kreitlow A."/>
            <person name="Alssahen M."/>
            <person name="Malorny B."/>
            <person name="Laemmler C."/>
            <person name="Prenger-Berninghoff E."/>
            <person name="Siebert U."/>
            <person name="Ploetz M."/>
            <person name="Abdulmawjood A."/>
        </authorList>
    </citation>
    <scope>NUCLEOTIDE SEQUENCE</scope>
    <source>
        <strain evidence="3">DSM 28752</strain>
    </source>
</reference>
<evidence type="ECO:0000313" key="4">
    <source>
        <dbReference type="Proteomes" id="UP001056109"/>
    </source>
</evidence>